<feature type="domain" description="SIS" evidence="5">
    <location>
        <begin position="126"/>
        <end position="263"/>
    </location>
</feature>
<dbReference type="GO" id="GO:0003677">
    <property type="term" value="F:DNA binding"/>
    <property type="evidence" value="ECO:0007669"/>
    <property type="project" value="UniProtKB-KW"/>
</dbReference>
<proteinExistence type="predicted"/>
<organism evidence="6 7">
    <name type="scientific">Roseomonas gilardii</name>
    <dbReference type="NCBI Taxonomy" id="257708"/>
    <lineage>
        <taxon>Bacteria</taxon>
        <taxon>Pseudomonadati</taxon>
        <taxon>Pseudomonadota</taxon>
        <taxon>Alphaproteobacteria</taxon>
        <taxon>Acetobacterales</taxon>
        <taxon>Roseomonadaceae</taxon>
        <taxon>Roseomonas</taxon>
    </lineage>
</organism>
<dbReference type="InterPro" id="IPR046348">
    <property type="entry name" value="SIS_dom_sf"/>
</dbReference>
<dbReference type="InterPro" id="IPR047640">
    <property type="entry name" value="RpiR-like"/>
</dbReference>
<keyword evidence="1" id="KW-0805">Transcription regulation</keyword>
<dbReference type="Pfam" id="PF01418">
    <property type="entry name" value="HTH_6"/>
    <property type="match status" value="1"/>
</dbReference>
<dbReference type="AlphaFoldDB" id="A0A1L7AJ99"/>
<dbReference type="GO" id="GO:1901135">
    <property type="term" value="P:carbohydrate derivative metabolic process"/>
    <property type="evidence" value="ECO:0007669"/>
    <property type="project" value="InterPro"/>
</dbReference>
<dbReference type="InterPro" id="IPR000281">
    <property type="entry name" value="HTH_RpiR"/>
</dbReference>
<dbReference type="KEGG" id="rgi:RGI145_18300"/>
<evidence type="ECO:0000259" key="4">
    <source>
        <dbReference type="PROSITE" id="PS51071"/>
    </source>
</evidence>
<dbReference type="EMBL" id="CP015583">
    <property type="protein sequence ID" value="APT58769.1"/>
    <property type="molecule type" value="Genomic_DNA"/>
</dbReference>
<dbReference type="SUPFAM" id="SSF46689">
    <property type="entry name" value="Homeodomain-like"/>
    <property type="match status" value="1"/>
</dbReference>
<dbReference type="InterPro" id="IPR035472">
    <property type="entry name" value="RpiR-like_SIS"/>
</dbReference>
<dbReference type="Gene3D" id="3.40.50.10490">
    <property type="entry name" value="Glucose-6-phosphate isomerase like protein, domain 1"/>
    <property type="match status" value="1"/>
</dbReference>
<dbReference type="PANTHER" id="PTHR30514">
    <property type="entry name" value="GLUCOKINASE"/>
    <property type="match status" value="1"/>
</dbReference>
<dbReference type="PANTHER" id="PTHR30514:SF18">
    <property type="entry name" value="RPIR-FAMILY TRANSCRIPTIONAL REGULATOR"/>
    <property type="match status" value="1"/>
</dbReference>
<evidence type="ECO:0000256" key="2">
    <source>
        <dbReference type="ARBA" id="ARBA00023125"/>
    </source>
</evidence>
<dbReference type="InterPro" id="IPR009057">
    <property type="entry name" value="Homeodomain-like_sf"/>
</dbReference>
<dbReference type="Gene3D" id="1.10.10.10">
    <property type="entry name" value="Winged helix-like DNA-binding domain superfamily/Winged helix DNA-binding domain"/>
    <property type="match status" value="1"/>
</dbReference>
<dbReference type="GO" id="GO:0003700">
    <property type="term" value="F:DNA-binding transcription factor activity"/>
    <property type="evidence" value="ECO:0007669"/>
    <property type="project" value="InterPro"/>
</dbReference>
<feature type="domain" description="HTH rpiR-type" evidence="4">
    <location>
        <begin position="9"/>
        <end position="85"/>
    </location>
</feature>
<dbReference type="InterPro" id="IPR036388">
    <property type="entry name" value="WH-like_DNA-bd_sf"/>
</dbReference>
<keyword evidence="2" id="KW-0238">DNA-binding</keyword>
<evidence type="ECO:0000256" key="3">
    <source>
        <dbReference type="ARBA" id="ARBA00023163"/>
    </source>
</evidence>
<dbReference type="eggNOG" id="COG1737">
    <property type="taxonomic scope" value="Bacteria"/>
</dbReference>
<dbReference type="RefSeq" id="WP_075799522.1">
    <property type="nucleotide sequence ID" value="NZ_CP015583.1"/>
</dbReference>
<dbReference type="GO" id="GO:0097367">
    <property type="term" value="F:carbohydrate derivative binding"/>
    <property type="evidence" value="ECO:0007669"/>
    <property type="project" value="InterPro"/>
</dbReference>
<gene>
    <name evidence="6" type="ORF">RGI145_18300</name>
</gene>
<name>A0A1L7AJ99_9PROT</name>
<keyword evidence="3" id="KW-0804">Transcription</keyword>
<protein>
    <submittedName>
        <fullName evidence="6">Uncharacterized protein</fullName>
    </submittedName>
</protein>
<dbReference type="Pfam" id="PF01380">
    <property type="entry name" value="SIS"/>
    <property type="match status" value="1"/>
</dbReference>
<evidence type="ECO:0000313" key="6">
    <source>
        <dbReference type="EMBL" id="APT58769.1"/>
    </source>
</evidence>
<dbReference type="Proteomes" id="UP000185494">
    <property type="component" value="Chromosome 1"/>
</dbReference>
<evidence type="ECO:0000313" key="7">
    <source>
        <dbReference type="Proteomes" id="UP000185494"/>
    </source>
</evidence>
<sequence>MQAQALGDQELGDRIRSLYPGLTPGERRLAETMLEIGSDLPARTAAEIAAQAGTSQATAARFFRRLGYESWADLRQQARRASGASPFEALVESGGRGADLGRHLAQEVENLTRSFGAIPPEAFEEASRLLSGARRILVLGFRTSQTLALHARALLLHLHPRVQVLPQTGMTLAEEGATLGDGDVLLAIGFRRRPARLEAFLELAVERGVPVVLLSDPAAAVAMRLATVSLPAQIRGTGPFDSYVAGLSVLSHLAARVAEAGGEAVRDRLAAIEALHERLDSFG</sequence>
<dbReference type="STRING" id="257708.RGI145_18300"/>
<dbReference type="PROSITE" id="PS51071">
    <property type="entry name" value="HTH_RPIR"/>
    <property type="match status" value="1"/>
</dbReference>
<reference evidence="6 7" key="1">
    <citation type="submission" date="2016-05" db="EMBL/GenBank/DDBJ databases">
        <title>Complete Genome and Methylome Analysis of Psychrotrophic Bacterial Isolates from Antarctic Lake Untersee.</title>
        <authorList>
            <person name="Fomenkov A."/>
            <person name="Akimov V.N."/>
            <person name="Vasilyeva L.V."/>
            <person name="Andersen D."/>
            <person name="Vincze T."/>
            <person name="Roberts R.J."/>
        </authorList>
    </citation>
    <scope>NUCLEOTIDE SEQUENCE [LARGE SCALE GENOMIC DNA]</scope>
    <source>
        <strain evidence="6 7">U14-5</strain>
    </source>
</reference>
<evidence type="ECO:0000256" key="1">
    <source>
        <dbReference type="ARBA" id="ARBA00023015"/>
    </source>
</evidence>
<accession>A0A1L7AJ99</accession>
<evidence type="ECO:0000259" key="5">
    <source>
        <dbReference type="PROSITE" id="PS51464"/>
    </source>
</evidence>
<dbReference type="SUPFAM" id="SSF53697">
    <property type="entry name" value="SIS domain"/>
    <property type="match status" value="1"/>
</dbReference>
<dbReference type="PROSITE" id="PS51464">
    <property type="entry name" value="SIS"/>
    <property type="match status" value="1"/>
</dbReference>
<dbReference type="InterPro" id="IPR001347">
    <property type="entry name" value="SIS_dom"/>
</dbReference>
<dbReference type="CDD" id="cd05013">
    <property type="entry name" value="SIS_RpiR"/>
    <property type="match status" value="1"/>
</dbReference>